<dbReference type="Proteomes" id="UP000003455">
    <property type="component" value="Chromosome"/>
</dbReference>
<feature type="region of interest" description="Disordered" evidence="1">
    <location>
        <begin position="183"/>
        <end position="223"/>
    </location>
</feature>
<dbReference type="PANTHER" id="PTHR34980">
    <property type="entry name" value="INNER MEMBRANE PROTEIN-RELATED-RELATED"/>
    <property type="match status" value="1"/>
</dbReference>
<organism evidence="3">
    <name type="scientific">Staphylococcus aureus subsp. aureus MN8</name>
    <dbReference type="NCBI Taxonomy" id="548470"/>
    <lineage>
        <taxon>Bacteria</taxon>
        <taxon>Bacillati</taxon>
        <taxon>Bacillota</taxon>
        <taxon>Bacilli</taxon>
        <taxon>Bacillales</taxon>
        <taxon>Staphylococcaceae</taxon>
        <taxon>Staphylococcus</taxon>
    </lineage>
</organism>
<keyword evidence="2" id="KW-0812">Transmembrane</keyword>
<accession>A0A0E1XBW6</accession>
<keyword evidence="2" id="KW-1133">Transmembrane helix</keyword>
<comment type="caution">
    <text evidence="3">The sequence shown here is derived from an EMBL/GenBank/DDBJ whole genome shotgun (WGS) entry which is preliminary data.</text>
</comment>
<dbReference type="HOGENOM" id="CLU_093674_0_0_9"/>
<evidence type="ECO:0008006" key="4">
    <source>
        <dbReference type="Google" id="ProtNLM"/>
    </source>
</evidence>
<evidence type="ECO:0000256" key="2">
    <source>
        <dbReference type="SAM" id="Phobius"/>
    </source>
</evidence>
<keyword evidence="2" id="KW-0472">Membrane</keyword>
<feature type="transmembrane region" description="Helical" evidence="2">
    <location>
        <begin position="75"/>
        <end position="97"/>
    </location>
</feature>
<dbReference type="AlphaFoldDB" id="A0A0E1XBW6"/>
<feature type="transmembrane region" description="Helical" evidence="2">
    <location>
        <begin position="118"/>
        <end position="137"/>
    </location>
</feature>
<evidence type="ECO:0000256" key="1">
    <source>
        <dbReference type="SAM" id="MobiDB-lite"/>
    </source>
</evidence>
<feature type="transmembrane region" description="Helical" evidence="2">
    <location>
        <begin position="157"/>
        <end position="176"/>
    </location>
</feature>
<sequence>MINEREITMEQLPQVGFMKSFVLFWKNYVNFKGRSRRSEYWYMMLWHLILMVPAVCVLIISLFIFFISIAADNEALIVMSILMIILTSVYTFVYSLATFIPNLALCVRRFHDISRTMLFPMIMTVFSIIFYIVLQIIDSYYDSDFTLMPMGLNILLVLLYFVYLGLTIVMIVFLCFDSKPANKYGESPKYPSSIKNQSVTSETPKKAGTSETPKTPEETDNQL</sequence>
<protein>
    <recommendedName>
        <fullName evidence="4">Integral membrane protein</fullName>
    </recommendedName>
</protein>
<name>A0A0E1XBW6_STAAU</name>
<proteinExistence type="predicted"/>
<feature type="transmembrane region" description="Helical" evidence="2">
    <location>
        <begin position="40"/>
        <end position="69"/>
    </location>
</feature>
<feature type="compositionally biased region" description="Polar residues" evidence="1">
    <location>
        <begin position="193"/>
        <end position="202"/>
    </location>
</feature>
<dbReference type="InterPro" id="IPR008523">
    <property type="entry name" value="DUF805"/>
</dbReference>
<dbReference type="EMBL" id="ACJA02000001">
    <property type="protein sequence ID" value="EFH96807.1"/>
    <property type="molecule type" value="Genomic_DNA"/>
</dbReference>
<dbReference type="GO" id="GO:0005886">
    <property type="term" value="C:plasma membrane"/>
    <property type="evidence" value="ECO:0007669"/>
    <property type="project" value="TreeGrafter"/>
</dbReference>
<dbReference type="Pfam" id="PF05656">
    <property type="entry name" value="DUF805"/>
    <property type="match status" value="1"/>
</dbReference>
<gene>
    <name evidence="3" type="ORF">HMPREF0769_10809</name>
</gene>
<evidence type="ECO:0000313" key="3">
    <source>
        <dbReference type="EMBL" id="EFH96807.1"/>
    </source>
</evidence>
<dbReference type="PANTHER" id="PTHR34980:SF2">
    <property type="entry name" value="INNER MEMBRANE PROTEIN YHAH-RELATED"/>
    <property type="match status" value="1"/>
</dbReference>
<reference evidence="3" key="1">
    <citation type="submission" date="2010-05" db="EMBL/GenBank/DDBJ databases">
        <authorList>
            <person name="Muzny D."/>
            <person name="Qin X."/>
            <person name="Buhay C."/>
            <person name="Dugan-Rocha S."/>
            <person name="Ding Y."/>
            <person name="Chen G."/>
            <person name="Hawes A."/>
            <person name="Holder M."/>
            <person name="Jhangiani S."/>
            <person name="Johnson A."/>
            <person name="Khan Z."/>
            <person name="Li Z."/>
            <person name="Liu W."/>
            <person name="Liu X."/>
            <person name="Perez L."/>
            <person name="Shen H."/>
            <person name="Wang Q."/>
            <person name="Watt J."/>
            <person name="Xi L."/>
            <person name="Xin Y."/>
            <person name="Zhou J."/>
            <person name="Deng J."/>
            <person name="Jiang H."/>
            <person name="Liu Y."/>
            <person name="Qu J."/>
            <person name="Song X.-Z."/>
            <person name="Zhang L."/>
            <person name="Villasana D."/>
            <person name="Johnson A."/>
            <person name="Liu J."/>
            <person name="Liyanage D."/>
            <person name="Lorensuhewa L."/>
            <person name="Robinson T."/>
            <person name="Song A."/>
            <person name="Song B.-B."/>
            <person name="Dinh H."/>
            <person name="Thornton R."/>
            <person name="Coyle M."/>
            <person name="Francisco L."/>
            <person name="Jackson L."/>
            <person name="Javaid M."/>
            <person name="Korchina V."/>
            <person name="Kovar C."/>
            <person name="Mata R."/>
            <person name="Mathew T."/>
            <person name="Ngo R."/>
            <person name="Nguyen L."/>
            <person name="Nguyen N."/>
            <person name="Okwuonu G."/>
            <person name="Ongeri F."/>
            <person name="Pham C."/>
            <person name="Simmons D."/>
            <person name="Wilczek-Boney K."/>
            <person name="Hale W."/>
            <person name="Jakkamsetti A."/>
            <person name="Pham P."/>
            <person name="Ruth R."/>
            <person name="San Lucas F."/>
            <person name="Warren J."/>
            <person name="Zhang J."/>
            <person name="Zhao Z."/>
            <person name="Zhou C."/>
            <person name="Zhu D."/>
            <person name="Lee S."/>
            <person name="Bess C."/>
            <person name="Blankenburg K."/>
            <person name="Forbes L."/>
            <person name="Fu Q."/>
            <person name="Gubbala S."/>
            <person name="Hirani K."/>
            <person name="Jayaseelan J.C."/>
            <person name="Lara F."/>
            <person name="Munidasa M."/>
            <person name="Palculict T."/>
            <person name="Patil S."/>
            <person name="Pu L.-L."/>
            <person name="Saada N."/>
            <person name="Tang L."/>
            <person name="Weissenberger G."/>
            <person name="Zhu Y."/>
            <person name="Hemphill L."/>
            <person name="Shang Y."/>
            <person name="Youmans B."/>
            <person name="Ayvaz T."/>
            <person name="Ross M."/>
            <person name="Santibanez J."/>
            <person name="Aqrawi P."/>
            <person name="Gross S."/>
            <person name="Joshi V."/>
            <person name="Fowler G."/>
            <person name="Nazareth L."/>
            <person name="Reid J."/>
            <person name="Worley K."/>
            <person name="Petrosino J."/>
            <person name="Highlander S."/>
            <person name="Gibbs R."/>
        </authorList>
    </citation>
    <scope>NUCLEOTIDE SEQUENCE [LARGE SCALE GENOMIC DNA]</scope>
    <source>
        <strain evidence="3">MN8</strain>
    </source>
</reference>